<feature type="DNA-binding region" description="HMG box" evidence="2">
    <location>
        <begin position="47"/>
        <end position="114"/>
    </location>
</feature>
<feature type="DNA-binding region" description="HMG box" evidence="2">
    <location>
        <begin position="151"/>
        <end position="218"/>
    </location>
</feature>
<comment type="caution">
    <text evidence="5">The sequence shown here is derived from an EMBL/GenBank/DDBJ whole genome shotgun (WGS) entry which is preliminary data.</text>
</comment>
<dbReference type="GO" id="GO:0005634">
    <property type="term" value="C:nucleus"/>
    <property type="evidence" value="ECO:0007669"/>
    <property type="project" value="UniProtKB-UniRule"/>
</dbReference>
<feature type="domain" description="HMG box" evidence="4">
    <location>
        <begin position="47"/>
        <end position="114"/>
    </location>
</feature>
<sequence length="311" mass="35677">MLSKASFRQSLNFYRNGLQLINGYAKKSQGENPVAATSVKPKGLPDGFKGPSAFNLYYQDYLKNNKETSDLRITERLKAASKEWKALAEQAKQDFEKQSQQLTEQKKEEFNNLSSDEKAKLREESIKKRREKKALRGRKALRKYYEETGRPKAPLNMYARFVKDFNQHKPIANLVEAQSRMREAAQAWKELSEAEKQKYKEVADEDSKEFHEKLQAWKTKESKKINSMVPSIVRARKAKAINEKKKSKKVASEIEKTNKVLKKNQDRLLKLTSSFRNLGIAPKLKKNVDKKTAAGKTGEGTTKKTSTKKAP</sequence>
<protein>
    <submittedName>
        <fullName evidence="5">HMG-box domain-containing protein</fullName>
    </submittedName>
</protein>
<dbReference type="EMBL" id="JAKKPZ010000118">
    <property type="protein sequence ID" value="KAI1701469.1"/>
    <property type="molecule type" value="Genomic_DNA"/>
</dbReference>
<dbReference type="Pfam" id="PF00505">
    <property type="entry name" value="HMG_box"/>
    <property type="match status" value="1"/>
</dbReference>
<dbReference type="CDD" id="cd00084">
    <property type="entry name" value="HMG-box_SF"/>
    <property type="match status" value="1"/>
</dbReference>
<dbReference type="InterPro" id="IPR036910">
    <property type="entry name" value="HMG_box_dom_sf"/>
</dbReference>
<keyword evidence="1 2" id="KW-0238">DNA-binding</keyword>
<evidence type="ECO:0000313" key="6">
    <source>
        <dbReference type="Proteomes" id="UP001201812"/>
    </source>
</evidence>
<dbReference type="Gene3D" id="1.10.30.10">
    <property type="entry name" value="High mobility group box domain"/>
    <property type="match status" value="2"/>
</dbReference>
<feature type="domain" description="HMG box" evidence="4">
    <location>
        <begin position="151"/>
        <end position="218"/>
    </location>
</feature>
<gene>
    <name evidence="5" type="ORF">DdX_16078</name>
</gene>
<feature type="region of interest" description="Disordered" evidence="3">
    <location>
        <begin position="98"/>
        <end position="134"/>
    </location>
</feature>
<name>A0AAD4MR14_9BILA</name>
<dbReference type="SMART" id="SM00398">
    <property type="entry name" value="HMG"/>
    <property type="match status" value="2"/>
</dbReference>
<evidence type="ECO:0000256" key="3">
    <source>
        <dbReference type="SAM" id="MobiDB-lite"/>
    </source>
</evidence>
<evidence type="ECO:0000259" key="4">
    <source>
        <dbReference type="PROSITE" id="PS50118"/>
    </source>
</evidence>
<dbReference type="PANTHER" id="PTHR48112">
    <property type="entry name" value="HIGH MOBILITY GROUP PROTEIN DSP1"/>
    <property type="match status" value="1"/>
</dbReference>
<dbReference type="PROSITE" id="PS50118">
    <property type="entry name" value="HMG_BOX_2"/>
    <property type="match status" value="2"/>
</dbReference>
<feature type="compositionally biased region" description="Basic and acidic residues" evidence="3">
    <location>
        <begin position="104"/>
        <end position="126"/>
    </location>
</feature>
<evidence type="ECO:0000256" key="2">
    <source>
        <dbReference type="PROSITE-ProRule" id="PRU00267"/>
    </source>
</evidence>
<dbReference type="InterPro" id="IPR009071">
    <property type="entry name" value="HMG_box_dom"/>
</dbReference>
<proteinExistence type="predicted"/>
<feature type="region of interest" description="Disordered" evidence="3">
    <location>
        <begin position="283"/>
        <end position="311"/>
    </location>
</feature>
<keyword evidence="6" id="KW-1185">Reference proteome</keyword>
<reference evidence="5" key="1">
    <citation type="submission" date="2022-01" db="EMBL/GenBank/DDBJ databases">
        <title>Genome Sequence Resource for Two Populations of Ditylenchus destructor, the Migratory Endoparasitic Phytonematode.</title>
        <authorList>
            <person name="Zhang H."/>
            <person name="Lin R."/>
            <person name="Xie B."/>
        </authorList>
    </citation>
    <scope>NUCLEOTIDE SEQUENCE</scope>
    <source>
        <strain evidence="5">BazhouSP</strain>
    </source>
</reference>
<dbReference type="SUPFAM" id="SSF47095">
    <property type="entry name" value="HMG-box"/>
    <property type="match status" value="2"/>
</dbReference>
<dbReference type="AlphaFoldDB" id="A0AAD4MR14"/>
<dbReference type="GO" id="GO:0003677">
    <property type="term" value="F:DNA binding"/>
    <property type="evidence" value="ECO:0007669"/>
    <property type="project" value="UniProtKB-UniRule"/>
</dbReference>
<dbReference type="InterPro" id="IPR050342">
    <property type="entry name" value="HMGB"/>
</dbReference>
<feature type="compositionally biased region" description="Low complexity" evidence="3">
    <location>
        <begin position="294"/>
        <end position="304"/>
    </location>
</feature>
<dbReference type="Proteomes" id="UP001201812">
    <property type="component" value="Unassembled WGS sequence"/>
</dbReference>
<organism evidence="5 6">
    <name type="scientific">Ditylenchus destructor</name>
    <dbReference type="NCBI Taxonomy" id="166010"/>
    <lineage>
        <taxon>Eukaryota</taxon>
        <taxon>Metazoa</taxon>
        <taxon>Ecdysozoa</taxon>
        <taxon>Nematoda</taxon>
        <taxon>Chromadorea</taxon>
        <taxon>Rhabditida</taxon>
        <taxon>Tylenchina</taxon>
        <taxon>Tylenchomorpha</taxon>
        <taxon>Sphaerularioidea</taxon>
        <taxon>Anguinidae</taxon>
        <taxon>Anguininae</taxon>
        <taxon>Ditylenchus</taxon>
    </lineage>
</organism>
<dbReference type="GO" id="GO:0006357">
    <property type="term" value="P:regulation of transcription by RNA polymerase II"/>
    <property type="evidence" value="ECO:0007669"/>
    <property type="project" value="TreeGrafter"/>
</dbReference>
<keyword evidence="2" id="KW-0539">Nucleus</keyword>
<evidence type="ECO:0000313" key="5">
    <source>
        <dbReference type="EMBL" id="KAI1701469.1"/>
    </source>
</evidence>
<dbReference type="PANTHER" id="PTHR48112:SF22">
    <property type="entry name" value="MITOCHONDRIAL TRANSCRIPTION FACTOR A, ISOFORM B"/>
    <property type="match status" value="1"/>
</dbReference>
<evidence type="ECO:0000256" key="1">
    <source>
        <dbReference type="ARBA" id="ARBA00023125"/>
    </source>
</evidence>
<accession>A0AAD4MR14</accession>
<dbReference type="Pfam" id="PF09011">
    <property type="entry name" value="HMG_box_2"/>
    <property type="match status" value="1"/>
</dbReference>